<evidence type="ECO:0000313" key="3">
    <source>
        <dbReference type="Proteomes" id="UP000711178"/>
    </source>
</evidence>
<dbReference type="EMBL" id="JAHDTB010000014">
    <property type="protein sequence ID" value="MBW8288986.1"/>
    <property type="molecule type" value="Genomic_DNA"/>
</dbReference>
<reference evidence="2 3" key="1">
    <citation type="submission" date="2021-05" db="EMBL/GenBank/DDBJ databases">
        <title>Draft Whole Genome Sequencing Of Biosensor Chromobacterium violaceum Strain CV026 Reveals A Regulatory RNA In Chromobacterium violaceum Phenotype Regulatory Network.</title>
        <authorList>
            <person name="Hong K.W."/>
            <person name="Chan K.G."/>
            <person name="Chang C.-Y."/>
        </authorList>
    </citation>
    <scope>NUCLEOTIDE SEQUENCE [LARGE SCALE GENOMIC DNA]</scope>
    <source>
        <strain evidence="2 3">ATCC 31532</strain>
    </source>
</reference>
<gene>
    <name evidence="2" type="ORF">KIF53_15240</name>
</gene>
<organism evidence="2 3">
    <name type="scientific">Chromobacterium subtsugae</name>
    <dbReference type="NCBI Taxonomy" id="251747"/>
    <lineage>
        <taxon>Bacteria</taxon>
        <taxon>Pseudomonadati</taxon>
        <taxon>Pseudomonadota</taxon>
        <taxon>Betaproteobacteria</taxon>
        <taxon>Neisseriales</taxon>
        <taxon>Chromobacteriaceae</taxon>
        <taxon>Chromobacterium</taxon>
    </lineage>
</organism>
<feature type="transmembrane region" description="Helical" evidence="1">
    <location>
        <begin position="79"/>
        <end position="103"/>
    </location>
</feature>
<keyword evidence="1" id="KW-0472">Membrane</keyword>
<evidence type="ECO:0000256" key="1">
    <source>
        <dbReference type="SAM" id="Phobius"/>
    </source>
</evidence>
<dbReference type="Proteomes" id="UP000711178">
    <property type="component" value="Unassembled WGS sequence"/>
</dbReference>
<keyword evidence="1" id="KW-0812">Transmembrane</keyword>
<name>A0ABS7FG65_9NEIS</name>
<sequence>MANAIALTFIVDRDIVSEFLQWYLLGLVSGSNPGHGVWCIFTVLLILTVFLNCVDVFLCSETSNSSKKEGFGMKKCKAYFIYFVIGCVRSLSAVSASIVASVATTGQGLAGFIQQPLQISLVYFTSSNSSSRVV</sequence>
<keyword evidence="3" id="KW-1185">Reference proteome</keyword>
<keyword evidence="1" id="KW-1133">Transmembrane helix</keyword>
<proteinExistence type="predicted"/>
<evidence type="ECO:0000313" key="2">
    <source>
        <dbReference type="EMBL" id="MBW8288986.1"/>
    </source>
</evidence>
<dbReference type="GeneID" id="89685799"/>
<comment type="caution">
    <text evidence="2">The sequence shown here is derived from an EMBL/GenBank/DDBJ whole genome shotgun (WGS) entry which is preliminary data.</text>
</comment>
<accession>A0ABS7FG65</accession>
<dbReference type="RefSeq" id="WP_146008305.1">
    <property type="nucleotide sequence ID" value="NZ_CP142381.1"/>
</dbReference>
<feature type="transmembrane region" description="Helical" evidence="1">
    <location>
        <begin position="35"/>
        <end position="58"/>
    </location>
</feature>
<protein>
    <submittedName>
        <fullName evidence="2">Uncharacterized protein</fullName>
    </submittedName>
</protein>